<proteinExistence type="predicted"/>
<dbReference type="PANTHER" id="PTHR43685">
    <property type="entry name" value="GLYCOSYLTRANSFERASE"/>
    <property type="match status" value="1"/>
</dbReference>
<dbReference type="SUPFAM" id="SSF53448">
    <property type="entry name" value="Nucleotide-diphospho-sugar transferases"/>
    <property type="match status" value="1"/>
</dbReference>
<dbReference type="InterPro" id="IPR001173">
    <property type="entry name" value="Glyco_trans_2-like"/>
</dbReference>
<feature type="transmembrane region" description="Helical" evidence="1">
    <location>
        <begin position="319"/>
        <end position="338"/>
    </location>
</feature>
<keyword evidence="1" id="KW-1133">Transmembrane helix</keyword>
<keyword evidence="3" id="KW-0808">Transferase</keyword>
<dbReference type="GO" id="GO:0016740">
    <property type="term" value="F:transferase activity"/>
    <property type="evidence" value="ECO:0007669"/>
    <property type="project" value="UniProtKB-KW"/>
</dbReference>
<accession>A0A3A3G892</accession>
<keyword evidence="1" id="KW-0812">Transmembrane</keyword>
<reference evidence="4" key="1">
    <citation type="submission" date="2018-09" db="EMBL/GenBank/DDBJ databases">
        <authorList>
            <person name="Zhu H."/>
        </authorList>
    </citation>
    <scope>NUCLEOTIDE SEQUENCE [LARGE SCALE GENOMIC DNA]</scope>
    <source>
        <strain evidence="4">K1S02-23</strain>
    </source>
</reference>
<feature type="domain" description="Glycosyltransferase 2-like" evidence="2">
    <location>
        <begin position="60"/>
        <end position="181"/>
    </location>
</feature>
<dbReference type="InterPro" id="IPR050834">
    <property type="entry name" value="Glycosyltransf_2"/>
</dbReference>
<protein>
    <submittedName>
        <fullName evidence="3">Glycosyltransferase family 2 protein</fullName>
    </submittedName>
</protein>
<keyword evidence="1" id="KW-0472">Membrane</keyword>
<evidence type="ECO:0000313" key="3">
    <source>
        <dbReference type="EMBL" id="RJG08191.1"/>
    </source>
</evidence>
<dbReference type="Pfam" id="PF00535">
    <property type="entry name" value="Glycos_transf_2"/>
    <property type="match status" value="1"/>
</dbReference>
<name>A0A3A3G892_9BURK</name>
<sequence>MAKIIAFPSNPRCVHQGGKQAKINTILYAGRLAADAPSGVIHTAQIQPIWKSRTRGIQMSVILPARDRPELLNRCLAALTRQTLSPRQYEIIVVDSVPSRASREVVESYLNPPGNGPCIIYLPAGGQDGAAAARNHGWQLARGALIAFTEEDTIPCADWLAQGMLAFNGIAQAVCGQILTPLPGLPTDHERTVKTLEQAEFASINCFCLRQVLQDMGGFDERFGTAGREDSDLYFRLLQANAVYLPCAAGGGRTSGRCGTLGTSLLQQQRMQFDALLYKKHPLLYREKISPAIPWHYHAIVMVLLCLVAALVFHETSAALLALACWILLSASLCLQRLRGTEKNCFKRQRDPADLASAAAARNLLAPGRGVALSCRLHMKLFHTD</sequence>
<comment type="caution">
    <text evidence="3">The sequence shown here is derived from an EMBL/GenBank/DDBJ whole genome shotgun (WGS) entry which is preliminary data.</text>
</comment>
<dbReference type="RefSeq" id="WP_119783611.1">
    <property type="nucleotide sequence ID" value="NZ_QYUQ01000001.1"/>
</dbReference>
<dbReference type="Gene3D" id="3.90.550.10">
    <property type="entry name" value="Spore Coat Polysaccharide Biosynthesis Protein SpsA, Chain A"/>
    <property type="match status" value="1"/>
</dbReference>
<dbReference type="PANTHER" id="PTHR43685:SF3">
    <property type="entry name" value="SLR2126 PROTEIN"/>
    <property type="match status" value="1"/>
</dbReference>
<dbReference type="Proteomes" id="UP000266327">
    <property type="component" value="Unassembled WGS sequence"/>
</dbReference>
<feature type="transmembrane region" description="Helical" evidence="1">
    <location>
        <begin position="295"/>
        <end position="313"/>
    </location>
</feature>
<evidence type="ECO:0000313" key="4">
    <source>
        <dbReference type="Proteomes" id="UP000266327"/>
    </source>
</evidence>
<dbReference type="EMBL" id="QYUQ01000001">
    <property type="protein sequence ID" value="RJG08191.1"/>
    <property type="molecule type" value="Genomic_DNA"/>
</dbReference>
<keyword evidence="4" id="KW-1185">Reference proteome</keyword>
<dbReference type="InterPro" id="IPR029044">
    <property type="entry name" value="Nucleotide-diphossugar_trans"/>
</dbReference>
<gene>
    <name evidence="3" type="ORF">D3878_00015</name>
</gene>
<evidence type="ECO:0000256" key="1">
    <source>
        <dbReference type="SAM" id="Phobius"/>
    </source>
</evidence>
<dbReference type="OrthoDB" id="9781367at2"/>
<dbReference type="AlphaFoldDB" id="A0A3A3G892"/>
<organism evidence="3 4">
    <name type="scientific">Noviherbaspirillum sedimenti</name>
    <dbReference type="NCBI Taxonomy" id="2320865"/>
    <lineage>
        <taxon>Bacteria</taxon>
        <taxon>Pseudomonadati</taxon>
        <taxon>Pseudomonadota</taxon>
        <taxon>Betaproteobacteria</taxon>
        <taxon>Burkholderiales</taxon>
        <taxon>Oxalobacteraceae</taxon>
        <taxon>Noviherbaspirillum</taxon>
    </lineage>
</organism>
<dbReference type="CDD" id="cd00761">
    <property type="entry name" value="Glyco_tranf_GTA_type"/>
    <property type="match status" value="1"/>
</dbReference>
<evidence type="ECO:0000259" key="2">
    <source>
        <dbReference type="Pfam" id="PF00535"/>
    </source>
</evidence>